<keyword evidence="1" id="KW-0597">Phosphoprotein</keyword>
<dbReference type="Gene3D" id="3.20.20.450">
    <property type="entry name" value="EAL domain"/>
    <property type="match status" value="1"/>
</dbReference>
<evidence type="ECO:0000256" key="1">
    <source>
        <dbReference type="PROSITE-ProRule" id="PRU00169"/>
    </source>
</evidence>
<dbReference type="SUPFAM" id="SSF52172">
    <property type="entry name" value="CheY-like"/>
    <property type="match status" value="1"/>
</dbReference>
<dbReference type="InterPro" id="IPR001633">
    <property type="entry name" value="EAL_dom"/>
</dbReference>
<feature type="modified residue" description="4-aspartylphosphate" evidence="1">
    <location>
        <position position="109"/>
    </location>
</feature>
<dbReference type="InterPro" id="IPR043128">
    <property type="entry name" value="Rev_trsase/Diguanyl_cyclase"/>
</dbReference>
<evidence type="ECO:0008006" key="7">
    <source>
        <dbReference type="Google" id="ProtNLM"/>
    </source>
</evidence>
<evidence type="ECO:0000313" key="6">
    <source>
        <dbReference type="Proteomes" id="UP001156682"/>
    </source>
</evidence>
<dbReference type="EMBL" id="BSOR01000008">
    <property type="protein sequence ID" value="GLR62975.1"/>
    <property type="molecule type" value="Genomic_DNA"/>
</dbReference>
<dbReference type="Gene3D" id="3.40.50.2300">
    <property type="match status" value="1"/>
</dbReference>
<evidence type="ECO:0000313" key="5">
    <source>
        <dbReference type="EMBL" id="GLR62975.1"/>
    </source>
</evidence>
<feature type="domain" description="Response regulatory" evidence="2">
    <location>
        <begin position="54"/>
        <end position="214"/>
    </location>
</feature>
<dbReference type="PROSITE" id="PS50887">
    <property type="entry name" value="GGDEF"/>
    <property type="match status" value="1"/>
</dbReference>
<feature type="domain" description="GGDEF" evidence="4">
    <location>
        <begin position="223"/>
        <end position="347"/>
    </location>
</feature>
<dbReference type="CDD" id="cd01948">
    <property type="entry name" value="EAL"/>
    <property type="match status" value="1"/>
</dbReference>
<accession>A0ABQ5ZYI9</accession>
<dbReference type="Pfam" id="PF00563">
    <property type="entry name" value="EAL"/>
    <property type="match status" value="1"/>
</dbReference>
<sequence>MSAYLCGINEQLMNLLSFSTTSSTSKENDELLYFTDELETSADASQDDPAAVFKVLIVDDDEDIHLATRLTLKNMRFKGRRLEFIDAYSGEEAYYLLQTHPDTAVMLLDVVMETEQAGLNLIGQIRHHLGLQSLRIILRTGQPGYAPELQTVARYDINDYKTKTELTHDKLHVIMMTALRSYLLYEELVTLAYDDALTGLLNRNGLINMLDLQLGICLDQDEQSLQLALIDLNQFSVLNDTFGTRQGDLLLKAFARRLESQAGCVVAARLNADHFALVYKGDAEQLKARESLTEPILFDDIEHPLSFCIGVATCTEGMTGDELLSYATMALKRAKNQGHGSCVIFNPSMVEELRYHSQMLRSLKRDLDLGQLFLEYQPQIDLATSQLLGVEALVRWHPAGGQRIPPDQFIHLAEQSGLIIKLGDWVLQQALLDLQELLPEFPNIRMAVNVSALQFNQPDFETKVAKALKNSGVSGQNLDLEITESVGVLGSLEVENKFTYLKQLGVTLSIDDFGTGFSSLSYLEKLSADRLKIDRSFVAKLDASDSGQRIVQMIIGLGQRLNLQVLAEGIETNSQLEELKALGCHEGQGYLIARPLALDALLEWIDQWDC</sequence>
<dbReference type="InterPro" id="IPR001789">
    <property type="entry name" value="Sig_transdc_resp-reg_receiver"/>
</dbReference>
<dbReference type="InterPro" id="IPR029787">
    <property type="entry name" value="Nucleotide_cyclase"/>
</dbReference>
<dbReference type="InterPro" id="IPR000160">
    <property type="entry name" value="GGDEF_dom"/>
</dbReference>
<protein>
    <recommendedName>
        <fullName evidence="7">Diguanylate cyclase (GGDEF) domain-containing protein</fullName>
    </recommendedName>
</protein>
<gene>
    <name evidence="5" type="ORF">GCM10007878_04100</name>
</gene>
<proteinExistence type="predicted"/>
<evidence type="ECO:0000259" key="2">
    <source>
        <dbReference type="PROSITE" id="PS50110"/>
    </source>
</evidence>
<evidence type="ECO:0000259" key="4">
    <source>
        <dbReference type="PROSITE" id="PS50887"/>
    </source>
</evidence>
<dbReference type="InterPro" id="IPR052155">
    <property type="entry name" value="Biofilm_reg_signaling"/>
</dbReference>
<dbReference type="PANTHER" id="PTHR44757:SF2">
    <property type="entry name" value="BIOFILM ARCHITECTURE MAINTENANCE PROTEIN MBAA"/>
    <property type="match status" value="1"/>
</dbReference>
<dbReference type="PROSITE" id="PS50883">
    <property type="entry name" value="EAL"/>
    <property type="match status" value="1"/>
</dbReference>
<dbReference type="Gene3D" id="3.30.70.270">
    <property type="match status" value="1"/>
</dbReference>
<dbReference type="SUPFAM" id="SSF141868">
    <property type="entry name" value="EAL domain-like"/>
    <property type="match status" value="1"/>
</dbReference>
<dbReference type="NCBIfam" id="TIGR00254">
    <property type="entry name" value="GGDEF"/>
    <property type="match status" value="1"/>
</dbReference>
<comment type="caution">
    <text evidence="5">The sequence shown here is derived from an EMBL/GenBank/DDBJ whole genome shotgun (WGS) entry which is preliminary data.</text>
</comment>
<dbReference type="SUPFAM" id="SSF55073">
    <property type="entry name" value="Nucleotide cyclase"/>
    <property type="match status" value="1"/>
</dbReference>
<dbReference type="SMART" id="SM00267">
    <property type="entry name" value="GGDEF"/>
    <property type="match status" value="1"/>
</dbReference>
<dbReference type="SMART" id="SM00448">
    <property type="entry name" value="REC"/>
    <property type="match status" value="1"/>
</dbReference>
<dbReference type="SMART" id="SM00052">
    <property type="entry name" value="EAL"/>
    <property type="match status" value="1"/>
</dbReference>
<reference evidence="6" key="1">
    <citation type="journal article" date="2019" name="Int. J. Syst. Evol. Microbiol.">
        <title>The Global Catalogue of Microorganisms (GCM) 10K type strain sequencing project: providing services to taxonomists for standard genome sequencing and annotation.</title>
        <authorList>
            <consortium name="The Broad Institute Genomics Platform"/>
            <consortium name="The Broad Institute Genome Sequencing Center for Infectious Disease"/>
            <person name="Wu L."/>
            <person name="Ma J."/>
        </authorList>
    </citation>
    <scope>NUCLEOTIDE SEQUENCE [LARGE SCALE GENOMIC DNA]</scope>
    <source>
        <strain evidence="6">NBRC 100033</strain>
    </source>
</reference>
<dbReference type="PANTHER" id="PTHR44757">
    <property type="entry name" value="DIGUANYLATE CYCLASE DGCP"/>
    <property type="match status" value="1"/>
</dbReference>
<dbReference type="Proteomes" id="UP001156682">
    <property type="component" value="Unassembled WGS sequence"/>
</dbReference>
<feature type="domain" description="EAL" evidence="3">
    <location>
        <begin position="356"/>
        <end position="609"/>
    </location>
</feature>
<keyword evidence="6" id="KW-1185">Reference proteome</keyword>
<dbReference type="CDD" id="cd01949">
    <property type="entry name" value="GGDEF"/>
    <property type="match status" value="1"/>
</dbReference>
<dbReference type="Pfam" id="PF00990">
    <property type="entry name" value="GGDEF"/>
    <property type="match status" value="1"/>
</dbReference>
<organism evidence="5 6">
    <name type="scientific">Marinospirillum insulare</name>
    <dbReference type="NCBI Taxonomy" id="217169"/>
    <lineage>
        <taxon>Bacteria</taxon>
        <taxon>Pseudomonadati</taxon>
        <taxon>Pseudomonadota</taxon>
        <taxon>Gammaproteobacteria</taxon>
        <taxon>Oceanospirillales</taxon>
        <taxon>Oceanospirillaceae</taxon>
        <taxon>Marinospirillum</taxon>
    </lineage>
</organism>
<dbReference type="InterPro" id="IPR011006">
    <property type="entry name" value="CheY-like_superfamily"/>
</dbReference>
<evidence type="ECO:0000259" key="3">
    <source>
        <dbReference type="PROSITE" id="PS50883"/>
    </source>
</evidence>
<name>A0ABQ5ZYI9_9GAMM</name>
<dbReference type="InterPro" id="IPR035919">
    <property type="entry name" value="EAL_sf"/>
</dbReference>
<dbReference type="PROSITE" id="PS50110">
    <property type="entry name" value="RESPONSE_REGULATORY"/>
    <property type="match status" value="1"/>
</dbReference>